<reference evidence="2 3" key="2">
    <citation type="submission" date="2008-04" db="EMBL/GenBank/DDBJ databases">
        <authorList>
            <person name="Fulton L."/>
            <person name="Clifton S."/>
            <person name="Fulton B."/>
            <person name="Xu J."/>
            <person name="Minx P."/>
            <person name="Pepin K.H."/>
            <person name="Johnson M."/>
            <person name="Thiruvilangam P."/>
            <person name="Bhonagiri V."/>
            <person name="Nash W.E."/>
            <person name="Mardis E.R."/>
            <person name="Wilson R.K."/>
        </authorList>
    </citation>
    <scope>NUCLEOTIDE SEQUENCE [LARGE SCALE GENOMIC DNA]</scope>
    <source>
        <strain evidence="2 3">DSM 17136</strain>
    </source>
</reference>
<proteinExistence type="predicted"/>
<accession>B3JJQ1</accession>
<dbReference type="HOGENOM" id="CLU_043140_2_2_10"/>
<dbReference type="EMBL" id="ABIY02000087">
    <property type="protein sequence ID" value="EDV00785.1"/>
    <property type="molecule type" value="Genomic_DNA"/>
</dbReference>
<evidence type="ECO:0000259" key="1">
    <source>
        <dbReference type="Pfam" id="PF14294"/>
    </source>
</evidence>
<evidence type="ECO:0000313" key="3">
    <source>
        <dbReference type="Proteomes" id="UP000003146"/>
    </source>
</evidence>
<dbReference type="STRING" id="470145.BACCOP_02122"/>
<dbReference type="AlphaFoldDB" id="B3JJQ1"/>
<dbReference type="Proteomes" id="UP000003146">
    <property type="component" value="Unassembled WGS sequence"/>
</dbReference>
<name>B3JJQ1_9BACT</name>
<dbReference type="eggNOG" id="COG3385">
    <property type="taxonomic scope" value="Bacteria"/>
</dbReference>
<comment type="caution">
    <text evidence="2">The sequence shown here is derived from an EMBL/GenBank/DDBJ whole genome shotgun (WGS) entry which is preliminary data.</text>
</comment>
<dbReference type="PANTHER" id="PTHR33258:SF1">
    <property type="entry name" value="TRANSPOSASE INSL FOR INSERTION SEQUENCE ELEMENT IS186A-RELATED"/>
    <property type="match status" value="1"/>
</dbReference>
<sequence>MNQDKYVFAQLVEFLNNNKFRRIVDKYDGNRYVKHFTCWNQLLAMMFGQLSNRESLRDLIVALEAHQAKCYHLGLGREPLAKTTLASANQNRDYRIFEDFAFFMMKEASDKRATHILDIEGKKYAFDSTTIPLCLATFPWAKFRSKKGGVKAHVLYDIEAQVLAFFTVIHSFKT</sequence>
<dbReference type="InterPro" id="IPR025399">
    <property type="entry name" value="DUF4372"/>
</dbReference>
<protein>
    <recommendedName>
        <fullName evidence="1">DUF4372 domain-containing protein</fullName>
    </recommendedName>
</protein>
<evidence type="ECO:0000313" key="2">
    <source>
        <dbReference type="EMBL" id="EDV00785.1"/>
    </source>
</evidence>
<reference evidence="2 3" key="1">
    <citation type="submission" date="2008-04" db="EMBL/GenBank/DDBJ databases">
        <title>Draft genome sequence of Bacteroides coprocola (DSM 17136).</title>
        <authorList>
            <person name="Sudarsanam P."/>
            <person name="Ley R."/>
            <person name="Guruge J."/>
            <person name="Turnbaugh P.J."/>
            <person name="Mahowald M."/>
            <person name="Liep D."/>
            <person name="Gordon J."/>
        </authorList>
    </citation>
    <scope>NUCLEOTIDE SEQUENCE [LARGE SCALE GENOMIC DNA]</scope>
    <source>
        <strain evidence="2 3">DSM 17136</strain>
    </source>
</reference>
<feature type="domain" description="DUF4372" evidence="1">
    <location>
        <begin position="5"/>
        <end position="75"/>
    </location>
</feature>
<dbReference type="PANTHER" id="PTHR33258">
    <property type="entry name" value="TRANSPOSASE INSL FOR INSERTION SEQUENCE ELEMENT IS186A-RELATED"/>
    <property type="match status" value="1"/>
</dbReference>
<dbReference type="Pfam" id="PF14294">
    <property type="entry name" value="DUF4372"/>
    <property type="match status" value="1"/>
</dbReference>
<gene>
    <name evidence="2" type="ORF">BACCOP_02122</name>
</gene>
<organism evidence="2 3">
    <name type="scientific">Phocaeicola coprocola DSM 17136</name>
    <dbReference type="NCBI Taxonomy" id="470145"/>
    <lineage>
        <taxon>Bacteria</taxon>
        <taxon>Pseudomonadati</taxon>
        <taxon>Bacteroidota</taxon>
        <taxon>Bacteroidia</taxon>
        <taxon>Bacteroidales</taxon>
        <taxon>Bacteroidaceae</taxon>
        <taxon>Phocaeicola</taxon>
    </lineage>
</organism>